<feature type="compositionally biased region" description="Pro residues" evidence="1">
    <location>
        <begin position="334"/>
        <end position="369"/>
    </location>
</feature>
<feature type="region of interest" description="Disordered" evidence="1">
    <location>
        <begin position="295"/>
        <end position="375"/>
    </location>
</feature>
<evidence type="ECO:0000313" key="2">
    <source>
        <dbReference type="EMBL" id="KAK7195403.1"/>
    </source>
</evidence>
<sequence length="451" mass="46165">MRTQTAEMSRRHEDATGRGVSRQHVWKSRASDLTVINLRDVSEVLSSSQPPTVANTTAAAAAVELKRTRAVSPPPTAQAPPPPPPQVPAPASRSMTGKQESLHALLAKLQLGRAAPEQSSPPTTATSRPPPPPPPAAAKPLPPAQPPQPSQPPQPPANTASSAVTVPAPSAPAPVPAVRTPSPAAAPSPATAILEASDRPFPDPKESSSGPAGQFEFLAGINIPGQGGPKKAEAEAASLSSSMALFHDPLWGGGASDAFAMLPPLSKASPKPPLRSVFSELYASVAPSTASTLAPTPAATVASPPAATVGVSPVPTTTTTPSIVPVMGGMVQPTPTPTPTSTPQLPLPLSPPPLPLSQPPLPLPLPPPQQQQQQQGIPFPLYGVPIPFMAQQPQFPAGMLYGTPNFFPYGAAPMMMAPSQPLQQGYVLSASSMMRPGTNVKAMPFVPGSTT</sequence>
<reference evidence="2 3" key="1">
    <citation type="journal article" date="2021" name="MBio">
        <title>A New Model Trypanosomatid, Novymonas esmeraldas: Genomic Perception of Its 'Candidatus Pandoraea novymonadis' Endosymbiont.</title>
        <authorList>
            <person name="Zakharova A."/>
            <person name="Saura A."/>
            <person name="Butenko A."/>
            <person name="Podesvova L."/>
            <person name="Warmusova S."/>
            <person name="Kostygov A.Y."/>
            <person name="Nenarokova A."/>
            <person name="Lukes J."/>
            <person name="Opperdoes F.R."/>
            <person name="Yurchenko V."/>
        </authorList>
    </citation>
    <scope>NUCLEOTIDE SEQUENCE [LARGE SCALE GENOMIC DNA]</scope>
    <source>
        <strain evidence="2 3">E262AT.01</strain>
    </source>
</reference>
<feature type="region of interest" description="Disordered" evidence="1">
    <location>
        <begin position="64"/>
        <end position="214"/>
    </location>
</feature>
<name>A0AAW0EMJ8_9TRYP</name>
<feature type="region of interest" description="Disordered" evidence="1">
    <location>
        <begin position="1"/>
        <end position="29"/>
    </location>
</feature>
<dbReference type="AlphaFoldDB" id="A0AAW0EMJ8"/>
<evidence type="ECO:0000313" key="3">
    <source>
        <dbReference type="Proteomes" id="UP001430356"/>
    </source>
</evidence>
<evidence type="ECO:0000256" key="1">
    <source>
        <dbReference type="SAM" id="MobiDB-lite"/>
    </source>
</evidence>
<keyword evidence="3" id="KW-1185">Reference proteome</keyword>
<dbReference type="Proteomes" id="UP001430356">
    <property type="component" value="Unassembled WGS sequence"/>
</dbReference>
<feature type="compositionally biased region" description="Pro residues" evidence="1">
    <location>
        <begin position="72"/>
        <end position="88"/>
    </location>
</feature>
<gene>
    <name evidence="2" type="ORF">NESM_000467300</name>
</gene>
<feature type="compositionally biased region" description="Low complexity" evidence="1">
    <location>
        <begin position="157"/>
        <end position="168"/>
    </location>
</feature>
<dbReference type="EMBL" id="JAECZO010000053">
    <property type="protein sequence ID" value="KAK7195403.1"/>
    <property type="molecule type" value="Genomic_DNA"/>
</dbReference>
<feature type="compositionally biased region" description="Low complexity" evidence="1">
    <location>
        <begin position="295"/>
        <end position="326"/>
    </location>
</feature>
<protein>
    <submittedName>
        <fullName evidence="2">Uncharacterized protein</fullName>
    </submittedName>
</protein>
<proteinExistence type="predicted"/>
<accession>A0AAW0EMJ8</accession>
<organism evidence="2 3">
    <name type="scientific">Novymonas esmeraldas</name>
    <dbReference type="NCBI Taxonomy" id="1808958"/>
    <lineage>
        <taxon>Eukaryota</taxon>
        <taxon>Discoba</taxon>
        <taxon>Euglenozoa</taxon>
        <taxon>Kinetoplastea</taxon>
        <taxon>Metakinetoplastina</taxon>
        <taxon>Trypanosomatida</taxon>
        <taxon>Trypanosomatidae</taxon>
        <taxon>Novymonas</taxon>
    </lineage>
</organism>
<feature type="compositionally biased region" description="Basic and acidic residues" evidence="1">
    <location>
        <begin position="196"/>
        <end position="206"/>
    </location>
</feature>
<feature type="compositionally biased region" description="Low complexity" evidence="1">
    <location>
        <begin position="176"/>
        <end position="192"/>
    </location>
</feature>
<feature type="compositionally biased region" description="Pro residues" evidence="1">
    <location>
        <begin position="128"/>
        <end position="156"/>
    </location>
</feature>
<comment type="caution">
    <text evidence="2">The sequence shown here is derived from an EMBL/GenBank/DDBJ whole genome shotgun (WGS) entry which is preliminary data.</text>
</comment>
<feature type="compositionally biased region" description="Low complexity" evidence="1">
    <location>
        <begin position="118"/>
        <end position="127"/>
    </location>
</feature>